<dbReference type="Proteomes" id="UP000824890">
    <property type="component" value="Unassembled WGS sequence"/>
</dbReference>
<keyword evidence="2" id="KW-1185">Reference proteome</keyword>
<evidence type="ECO:0000313" key="1">
    <source>
        <dbReference type="EMBL" id="KAH0915404.1"/>
    </source>
</evidence>
<name>A0ABQ8CE91_BRANA</name>
<dbReference type="EMBL" id="JAGKQM010000008">
    <property type="protein sequence ID" value="KAH0915404.1"/>
    <property type="molecule type" value="Genomic_DNA"/>
</dbReference>
<evidence type="ECO:0000313" key="2">
    <source>
        <dbReference type="Proteomes" id="UP000824890"/>
    </source>
</evidence>
<protein>
    <submittedName>
        <fullName evidence="1">Uncharacterized protein</fullName>
    </submittedName>
</protein>
<comment type="caution">
    <text evidence="1">The sequence shown here is derived from an EMBL/GenBank/DDBJ whole genome shotgun (WGS) entry which is preliminary data.</text>
</comment>
<gene>
    <name evidence="1" type="ORF">HID58_029850</name>
</gene>
<accession>A0ABQ8CE91</accession>
<sequence>MKITKQRSTFGKWAFGSFLLYLVVASKLNLIKWQKPANSNGYVSSKCKSKVQKNQVVVTFLLKSFQIWHYPFFKGHQRVFFTRRTQNVRGLPHKPEMVVRDERYGVCPKELERKLQERLETRKQVELLKLET</sequence>
<reference evidence="1 2" key="1">
    <citation type="submission" date="2021-05" db="EMBL/GenBank/DDBJ databases">
        <title>Genome Assembly of Synthetic Allotetraploid Brassica napus Reveals Homoeologous Exchanges between Subgenomes.</title>
        <authorList>
            <person name="Davis J.T."/>
        </authorList>
    </citation>
    <scope>NUCLEOTIDE SEQUENCE [LARGE SCALE GENOMIC DNA]</scope>
    <source>
        <strain evidence="2">cv. Da-Ae</strain>
        <tissue evidence="1">Seedling</tissue>
    </source>
</reference>
<organism evidence="1 2">
    <name type="scientific">Brassica napus</name>
    <name type="common">Rape</name>
    <dbReference type="NCBI Taxonomy" id="3708"/>
    <lineage>
        <taxon>Eukaryota</taxon>
        <taxon>Viridiplantae</taxon>
        <taxon>Streptophyta</taxon>
        <taxon>Embryophyta</taxon>
        <taxon>Tracheophyta</taxon>
        <taxon>Spermatophyta</taxon>
        <taxon>Magnoliopsida</taxon>
        <taxon>eudicotyledons</taxon>
        <taxon>Gunneridae</taxon>
        <taxon>Pentapetalae</taxon>
        <taxon>rosids</taxon>
        <taxon>malvids</taxon>
        <taxon>Brassicales</taxon>
        <taxon>Brassicaceae</taxon>
        <taxon>Brassiceae</taxon>
        <taxon>Brassica</taxon>
    </lineage>
</organism>
<proteinExistence type="predicted"/>